<sequence>MQNNFRNSIAQAKRNISIHLKTPKNSKSPRFLESRNLRSSCQNITGRAVILPSPWEGSLALQGGSLFDIEMMVTDSLLRGGKYLSVNDVMAYYAKFLCCGKLLTAEYYEQFIMKIHSWSRENNPTWNVGRGALCKISVLQKISRYGVMAAAPDVTWSS</sequence>
<reference evidence="1 2" key="1">
    <citation type="submission" date="2015-01" db="EMBL/GenBank/DDBJ databases">
        <title>Evolution of Trichinella species and genotypes.</title>
        <authorList>
            <person name="Korhonen P.K."/>
            <person name="Edoardo P."/>
            <person name="Giuseppe L.R."/>
            <person name="Gasser R.B."/>
        </authorList>
    </citation>
    <scope>NUCLEOTIDE SEQUENCE [LARGE SCALE GENOMIC DNA]</scope>
    <source>
        <strain evidence="1">ISS417</strain>
    </source>
</reference>
<organism evidence="1 2">
    <name type="scientific">Trichinella murrelli</name>
    <dbReference type="NCBI Taxonomy" id="144512"/>
    <lineage>
        <taxon>Eukaryota</taxon>
        <taxon>Metazoa</taxon>
        <taxon>Ecdysozoa</taxon>
        <taxon>Nematoda</taxon>
        <taxon>Enoplea</taxon>
        <taxon>Dorylaimia</taxon>
        <taxon>Trichinellida</taxon>
        <taxon>Trichinellidae</taxon>
        <taxon>Trichinella</taxon>
    </lineage>
</organism>
<gene>
    <name evidence="1" type="ORF">T05_14107</name>
</gene>
<evidence type="ECO:0000313" key="1">
    <source>
        <dbReference type="EMBL" id="KRX34905.1"/>
    </source>
</evidence>
<dbReference type="Proteomes" id="UP000055048">
    <property type="component" value="Unassembled WGS sequence"/>
</dbReference>
<proteinExistence type="predicted"/>
<dbReference type="EMBL" id="JYDJ01000498">
    <property type="protein sequence ID" value="KRX34905.1"/>
    <property type="molecule type" value="Genomic_DNA"/>
</dbReference>
<keyword evidence="2" id="KW-1185">Reference proteome</keyword>
<protein>
    <submittedName>
        <fullName evidence="1">Uncharacterized protein</fullName>
    </submittedName>
</protein>
<accession>A0A0V0T780</accession>
<evidence type="ECO:0000313" key="2">
    <source>
        <dbReference type="Proteomes" id="UP000055048"/>
    </source>
</evidence>
<name>A0A0V0T780_9BILA</name>
<dbReference type="AlphaFoldDB" id="A0A0V0T780"/>
<comment type="caution">
    <text evidence="1">The sequence shown here is derived from an EMBL/GenBank/DDBJ whole genome shotgun (WGS) entry which is preliminary data.</text>
</comment>